<comment type="caution">
    <text evidence="2">The sequence shown here is derived from an EMBL/GenBank/DDBJ whole genome shotgun (WGS) entry which is preliminary data.</text>
</comment>
<accession>X1UDP1</accession>
<evidence type="ECO:0000313" key="2">
    <source>
        <dbReference type="EMBL" id="GAJ15643.1"/>
    </source>
</evidence>
<name>X1UDP1_9ZZZZ</name>
<feature type="non-terminal residue" evidence="2">
    <location>
        <position position="1"/>
    </location>
</feature>
<organism evidence="2">
    <name type="scientific">marine sediment metagenome</name>
    <dbReference type="NCBI Taxonomy" id="412755"/>
    <lineage>
        <taxon>unclassified sequences</taxon>
        <taxon>metagenomes</taxon>
        <taxon>ecological metagenomes</taxon>
    </lineage>
</organism>
<feature type="compositionally biased region" description="Acidic residues" evidence="1">
    <location>
        <begin position="109"/>
        <end position="119"/>
    </location>
</feature>
<dbReference type="EMBL" id="BARW01028772">
    <property type="protein sequence ID" value="GAJ15643.1"/>
    <property type="molecule type" value="Genomic_DNA"/>
</dbReference>
<evidence type="ECO:0000256" key="1">
    <source>
        <dbReference type="SAM" id="MobiDB-lite"/>
    </source>
</evidence>
<gene>
    <name evidence="2" type="ORF">S12H4_46380</name>
</gene>
<feature type="compositionally biased region" description="Polar residues" evidence="1">
    <location>
        <begin position="122"/>
        <end position="134"/>
    </location>
</feature>
<protein>
    <submittedName>
        <fullName evidence="2">Uncharacterized protein</fullName>
    </submittedName>
</protein>
<sequence length="134" mass="14689">YEDFDFVHECRGMELLQDVTYEDVLAYVYEADLFTYAPGPAEVCVGANASTFTYVLSDGRINTFEHGNCAPASDEREQLVGELQAYLINIAKQEIKDCNEGSYTFSPEVENEAPEEEGGDQSGTPAVNSAPSVL</sequence>
<reference evidence="2" key="1">
    <citation type="journal article" date="2014" name="Front. Microbiol.">
        <title>High frequency of phylogenetically diverse reductive dehalogenase-homologous genes in deep subseafloor sedimentary metagenomes.</title>
        <authorList>
            <person name="Kawai M."/>
            <person name="Futagami T."/>
            <person name="Toyoda A."/>
            <person name="Takaki Y."/>
            <person name="Nishi S."/>
            <person name="Hori S."/>
            <person name="Arai W."/>
            <person name="Tsubouchi T."/>
            <person name="Morono Y."/>
            <person name="Uchiyama I."/>
            <person name="Ito T."/>
            <person name="Fujiyama A."/>
            <person name="Inagaki F."/>
            <person name="Takami H."/>
        </authorList>
    </citation>
    <scope>NUCLEOTIDE SEQUENCE</scope>
    <source>
        <strain evidence="2">Expedition CK06-06</strain>
    </source>
</reference>
<proteinExistence type="predicted"/>
<feature type="region of interest" description="Disordered" evidence="1">
    <location>
        <begin position="101"/>
        <end position="134"/>
    </location>
</feature>
<dbReference type="AlphaFoldDB" id="X1UDP1"/>